<dbReference type="Gene3D" id="3.30.70.330">
    <property type="match status" value="1"/>
</dbReference>
<feature type="compositionally biased region" description="Acidic residues" evidence="4">
    <location>
        <begin position="644"/>
        <end position="654"/>
    </location>
</feature>
<feature type="compositionally biased region" description="Basic and acidic residues" evidence="4">
    <location>
        <begin position="237"/>
        <end position="260"/>
    </location>
</feature>
<dbReference type="GO" id="GO:0006370">
    <property type="term" value="P:7-methylguanosine mRNA capping"/>
    <property type="evidence" value="ECO:0007669"/>
    <property type="project" value="UniProtKB-KW"/>
</dbReference>
<dbReference type="GO" id="GO:0000340">
    <property type="term" value="F:RNA 7-methylguanosine cap binding"/>
    <property type="evidence" value="ECO:0007669"/>
    <property type="project" value="InterPro"/>
</dbReference>
<feature type="compositionally biased region" description="Basic and acidic residues" evidence="4">
    <location>
        <begin position="499"/>
        <end position="509"/>
    </location>
</feature>
<feature type="compositionally biased region" description="Basic and acidic residues" evidence="4">
    <location>
        <begin position="15"/>
        <end position="36"/>
    </location>
</feature>
<dbReference type="PANTHER" id="PTHR16291:SF0">
    <property type="entry name" value="NUCLEAR CAP-BINDING PROTEIN SUBUNIT 3"/>
    <property type="match status" value="1"/>
</dbReference>
<feature type="compositionally biased region" description="Polar residues" evidence="4">
    <location>
        <begin position="486"/>
        <end position="496"/>
    </location>
</feature>
<gene>
    <name evidence="5" type="ORF">PFLUV_G00185990</name>
</gene>
<keyword evidence="6" id="KW-1185">Reference proteome</keyword>
<feature type="region of interest" description="Disordered" evidence="4">
    <location>
        <begin position="352"/>
        <end position="443"/>
    </location>
</feature>
<dbReference type="InterPro" id="IPR019416">
    <property type="entry name" value="NCBP3"/>
</dbReference>
<feature type="region of interest" description="Disordered" evidence="4">
    <location>
        <begin position="678"/>
        <end position="700"/>
    </location>
</feature>
<reference evidence="5 6" key="1">
    <citation type="submission" date="2019-06" db="EMBL/GenBank/DDBJ databases">
        <title>A chromosome-scale genome assembly of the European perch, Perca fluviatilis.</title>
        <authorList>
            <person name="Roques C."/>
            <person name="Zahm M."/>
            <person name="Cabau C."/>
            <person name="Klopp C."/>
            <person name="Bouchez O."/>
            <person name="Donnadieu C."/>
            <person name="Kuhl H."/>
            <person name="Gislard M."/>
            <person name="Guendouz S."/>
            <person name="Journot L."/>
            <person name="Haffray P."/>
            <person name="Bestin A."/>
            <person name="Morvezen R."/>
            <person name="Feron R."/>
            <person name="Wen M."/>
            <person name="Jouanno E."/>
            <person name="Herpin A."/>
            <person name="Schartl M."/>
            <person name="Postlethwait J."/>
            <person name="Schaerlinger B."/>
            <person name="Chardard D."/>
            <person name="Lecocq T."/>
            <person name="Poncet C."/>
            <person name="Jaffrelo L."/>
            <person name="Lampietro C."/>
            <person name="Guiguen Y."/>
        </authorList>
    </citation>
    <scope>NUCLEOTIDE SEQUENCE [LARGE SCALE GENOMIC DNA]</scope>
    <source>
        <tissue evidence="5">Blood</tissue>
    </source>
</reference>
<comment type="similarity">
    <text evidence="1">Belongs to the NCBP3 family.</text>
</comment>
<dbReference type="GO" id="GO:0005634">
    <property type="term" value="C:nucleus"/>
    <property type="evidence" value="ECO:0007669"/>
    <property type="project" value="TreeGrafter"/>
</dbReference>
<dbReference type="PANTHER" id="PTHR16291">
    <property type="entry name" value="NUCLEAR CAP-BINDING PROTEIN SUBUNIT 3"/>
    <property type="match status" value="1"/>
</dbReference>
<feature type="compositionally biased region" description="Basic and acidic residues" evidence="4">
    <location>
        <begin position="404"/>
        <end position="417"/>
    </location>
</feature>
<feature type="compositionally biased region" description="Basic and acidic residues" evidence="4">
    <location>
        <begin position="631"/>
        <end position="643"/>
    </location>
</feature>
<name>A0A6A5E5Z1_PERFL</name>
<evidence type="ECO:0000256" key="3">
    <source>
        <dbReference type="ARBA" id="ARBA00023042"/>
    </source>
</evidence>
<feature type="compositionally biased region" description="Polar residues" evidence="4">
    <location>
        <begin position="185"/>
        <end position="203"/>
    </location>
</feature>
<dbReference type="OrthoDB" id="422106at2759"/>
<keyword evidence="3" id="KW-0506">mRNA capping</keyword>
<evidence type="ECO:0000313" key="5">
    <source>
        <dbReference type="EMBL" id="KAF1378086.1"/>
    </source>
</evidence>
<keyword evidence="3" id="KW-0507">mRNA processing</keyword>
<evidence type="ECO:0000313" key="6">
    <source>
        <dbReference type="Proteomes" id="UP000465112"/>
    </source>
</evidence>
<feature type="compositionally biased region" description="Acidic residues" evidence="4">
    <location>
        <begin position="37"/>
        <end position="51"/>
    </location>
</feature>
<evidence type="ECO:0000256" key="2">
    <source>
        <dbReference type="ARBA" id="ARBA00019876"/>
    </source>
</evidence>
<dbReference type="EMBL" id="VHII01000016">
    <property type="protein sequence ID" value="KAF1378086.1"/>
    <property type="molecule type" value="Genomic_DNA"/>
</dbReference>
<protein>
    <recommendedName>
        <fullName evidence="2">Nuclear cap-binding protein subunit 3</fullName>
    </recommendedName>
</protein>
<evidence type="ECO:0000256" key="1">
    <source>
        <dbReference type="ARBA" id="ARBA00006069"/>
    </source>
</evidence>
<dbReference type="Proteomes" id="UP000465112">
    <property type="component" value="Chromosome 16"/>
</dbReference>
<feature type="compositionally biased region" description="Acidic residues" evidence="4">
    <location>
        <begin position="216"/>
        <end position="236"/>
    </location>
</feature>
<feature type="region of interest" description="Disordered" evidence="4">
    <location>
        <begin position="1"/>
        <end position="51"/>
    </location>
</feature>
<dbReference type="Pfam" id="PF10309">
    <property type="entry name" value="NCBP3"/>
    <property type="match status" value="1"/>
</dbReference>
<accession>A0A6A5E5Z1</accession>
<feature type="region of interest" description="Disordered" evidence="4">
    <location>
        <begin position="475"/>
        <end position="661"/>
    </location>
</feature>
<feature type="compositionally biased region" description="Basic and acidic residues" evidence="4">
    <location>
        <begin position="690"/>
        <end position="700"/>
    </location>
</feature>
<evidence type="ECO:0000256" key="4">
    <source>
        <dbReference type="SAM" id="MobiDB-lite"/>
    </source>
</evidence>
<dbReference type="AlphaFoldDB" id="A0A6A5E5Z1"/>
<feature type="compositionally biased region" description="Acidic residues" evidence="4">
    <location>
        <begin position="381"/>
        <end position="403"/>
    </location>
</feature>
<sequence length="700" mass="79232">MAAVRSLRVSVKSDSGSDRSESDSDSESDRDVREAEPMEVEVEVEEGELETEDISVNRSLKELLPDTSRRYENKAGAFITGIDVNSKEAIERKEKRARRFHICPEENVEHRNVFLDKETMKKAISSLRMEAIYVTGVDDMSTQDIFGYFKEYPPAHIEWIDDTSCNVVWLDDNTSIRALINSSRMPDPETVTTETVSTDQAGEQSKVAGRLGRCSEDEDDDDDDEEEEEGEVDEDEAVKKSGEEIEAKDSDGEAEPKAKAQDVQVEDLSQVERESLLRNDLRPAIKPFKGNKLLLRFATHDDKKELGAARRSRYYMKYGNPNYGGMKGILSNSWKRRFHNRRIQRDVIKSKKPLIGDNLGHTPPYTHRHSADLVNLPEEPIKEEEEEEDDEEEGDEDMEEDDRVVEYKERAEKERGGGVRTLGTGLRGRAERSPSHWSESDEMDYDLELKMISTPSPKKTKKMTMYADELDTQLKSIRNRVGGSGSQSRAKSTSPCKVTDVRQLLEEKKRHSQHRQPPPVAASGKTDVRQRLGKRRYSPDRRRSPSPVSPRDLPPAREPIRDVHRRLGVATQEHRADYSSSSKDRKSGLWSRLGSVEDDSSAGRSERRPSSRPAGLFTSSSSSSSSSSSAGRKDASKGAGRKEEEEEVEEEDDSTLQKMWGAMIKQKQERISTRIKKSRLDNLPSLQIEISRDSSEDSDA</sequence>
<feature type="compositionally biased region" description="Basic and acidic residues" evidence="4">
    <location>
        <begin position="572"/>
        <end position="587"/>
    </location>
</feature>
<proteinExistence type="inferred from homology"/>
<feature type="region of interest" description="Disordered" evidence="4">
    <location>
        <begin position="185"/>
        <end position="266"/>
    </location>
</feature>
<dbReference type="GO" id="GO:0003729">
    <property type="term" value="F:mRNA binding"/>
    <property type="evidence" value="ECO:0007669"/>
    <property type="project" value="InterPro"/>
</dbReference>
<organism evidence="5 6">
    <name type="scientific">Perca fluviatilis</name>
    <name type="common">European perch</name>
    <dbReference type="NCBI Taxonomy" id="8168"/>
    <lineage>
        <taxon>Eukaryota</taxon>
        <taxon>Metazoa</taxon>
        <taxon>Chordata</taxon>
        <taxon>Craniata</taxon>
        <taxon>Vertebrata</taxon>
        <taxon>Euteleostomi</taxon>
        <taxon>Actinopterygii</taxon>
        <taxon>Neopterygii</taxon>
        <taxon>Teleostei</taxon>
        <taxon>Neoteleostei</taxon>
        <taxon>Acanthomorphata</taxon>
        <taxon>Eupercaria</taxon>
        <taxon>Perciformes</taxon>
        <taxon>Percoidei</taxon>
        <taxon>Percidae</taxon>
        <taxon>Percinae</taxon>
        <taxon>Perca</taxon>
    </lineage>
</organism>
<dbReference type="InterPro" id="IPR012677">
    <property type="entry name" value="Nucleotide-bd_a/b_plait_sf"/>
</dbReference>
<comment type="caution">
    <text evidence="5">The sequence shown here is derived from an EMBL/GenBank/DDBJ whole genome shotgun (WGS) entry which is preliminary data.</text>
</comment>
<feature type="compositionally biased region" description="Low complexity" evidence="4">
    <location>
        <begin position="619"/>
        <end position="629"/>
    </location>
</feature>